<gene>
    <name evidence="1" type="ORF">DMP10_00595</name>
</gene>
<dbReference type="PROSITE" id="PS51257">
    <property type="entry name" value="PROKAR_LIPOPROTEIN"/>
    <property type="match status" value="1"/>
</dbReference>
<dbReference type="SUPFAM" id="SSF50998">
    <property type="entry name" value="Quinoprotein alcohol dehydrogenase-like"/>
    <property type="match status" value="1"/>
</dbReference>
<dbReference type="EMBL" id="QICA01000001">
    <property type="protein sequence ID" value="RNL40094.1"/>
    <property type="molecule type" value="Genomic_DNA"/>
</dbReference>
<evidence type="ECO:0000313" key="1">
    <source>
        <dbReference type="EMBL" id="RNL40094.1"/>
    </source>
</evidence>
<protein>
    <submittedName>
        <fullName evidence="1">Uncharacterized protein</fullName>
    </submittedName>
</protein>
<evidence type="ECO:0000313" key="2">
    <source>
        <dbReference type="Proteomes" id="UP000278327"/>
    </source>
</evidence>
<dbReference type="InterPro" id="IPR011047">
    <property type="entry name" value="Quinoprotein_ADH-like_sf"/>
</dbReference>
<accession>A0A3N0AZT8</accession>
<sequence>MMCSGNRCSCVRMVVQALVLLVLLLGASGCVVCMDAVDSRNVYIADHAEIGIIETRSNIDKSRIVLYDKDLNEIGSVPLDIAGVEQAWGNLPVVGTCVYVAPYGNFKEGQGHEVLQIDRTDLSVTPFDVDERVLNGAAASDRYVFAFNDLNLASTISRCSKETGEVKKVIIPDDHVTSAIFAEGSLWVFAQRQGSTGEEEDQIGLLYQFSEELEKIGIYDVSACGSGQYRVLVHEGKLYFTSLEKAQGCDLRRVGVFDLVEDELSWIQLEKDYPSAMAVFDGKLLVSHCDVIAGRNTCSYLSVCDLAGGKVETRKLAHDVTEMVVIGTKLYMANSWERELYAYDANSFELEKSVVVSSMDDDYSYLSNIFSMNDAD</sequence>
<reference evidence="1 2" key="1">
    <citation type="journal article" date="2019" name="Microbiol. Resour. Announc.">
        <title>Draft Genome Sequences of Type Strains of Gordonibacter faecihominis, Paraeggerthella hongkongensis, Parvibacter caecicola,Slackia equolifaciens, Slackia faecicanis, and Slackia isoflavoniconvertens.</title>
        <authorList>
            <person name="Danylec N."/>
            <person name="Stoll D.A."/>
            <person name="Dotsch A."/>
            <person name="Huch M."/>
        </authorList>
    </citation>
    <scope>NUCLEOTIDE SEQUENCE [LARGE SCALE GENOMIC DNA]</scope>
    <source>
        <strain evidence="1 2">DSM 18785</strain>
    </source>
</reference>
<dbReference type="RefSeq" id="WP_117284497.1">
    <property type="nucleotide sequence ID" value="NZ_QICA01000001.1"/>
</dbReference>
<comment type="caution">
    <text evidence="1">The sequence shown here is derived from an EMBL/GenBank/DDBJ whole genome shotgun (WGS) entry which is preliminary data.</text>
</comment>
<name>A0A3N0AZT8_9ACTN</name>
<dbReference type="AlphaFoldDB" id="A0A3N0AZT8"/>
<organism evidence="1 2">
    <name type="scientific">Adlercreutzia equolifaciens subsp. celatus DSM 18785</name>
    <dbReference type="NCBI Taxonomy" id="1121021"/>
    <lineage>
        <taxon>Bacteria</taxon>
        <taxon>Bacillati</taxon>
        <taxon>Actinomycetota</taxon>
        <taxon>Coriobacteriia</taxon>
        <taxon>Eggerthellales</taxon>
        <taxon>Eggerthellaceae</taxon>
        <taxon>Adlercreutzia</taxon>
    </lineage>
</organism>
<keyword evidence="2" id="KW-1185">Reference proteome</keyword>
<dbReference type="Proteomes" id="UP000278327">
    <property type="component" value="Unassembled WGS sequence"/>
</dbReference>
<proteinExistence type="predicted"/>